<gene>
    <name evidence="2" type="ORF">FAP39_10105</name>
</gene>
<accession>A0A4U7N4C5</accession>
<reference evidence="2 3" key="1">
    <citation type="submission" date="2019-04" db="EMBL/GenBank/DDBJ databases">
        <title>Genome sequence of Pelagicola litoralis CL-ES2.</title>
        <authorList>
            <person name="Cao J."/>
        </authorList>
    </citation>
    <scope>NUCLEOTIDE SEQUENCE [LARGE SCALE GENOMIC DNA]</scope>
    <source>
        <strain evidence="2 3">CL-ES2</strain>
    </source>
</reference>
<dbReference type="OrthoDB" id="8443793at2"/>
<dbReference type="Pfam" id="PF02620">
    <property type="entry name" value="YceD"/>
    <property type="match status" value="1"/>
</dbReference>
<comment type="caution">
    <text evidence="2">The sequence shown here is derived from an EMBL/GenBank/DDBJ whole genome shotgun (WGS) entry which is preliminary data.</text>
</comment>
<dbReference type="AlphaFoldDB" id="A0A4U7N4C5"/>
<evidence type="ECO:0000313" key="2">
    <source>
        <dbReference type="EMBL" id="TKZ20630.1"/>
    </source>
</evidence>
<evidence type="ECO:0000313" key="3">
    <source>
        <dbReference type="Proteomes" id="UP000306575"/>
    </source>
</evidence>
<evidence type="ECO:0000256" key="1">
    <source>
        <dbReference type="SAM" id="MobiDB-lite"/>
    </source>
</evidence>
<organism evidence="2 3">
    <name type="scientific">Shimia litoralis</name>
    <dbReference type="NCBI Taxonomy" id="420403"/>
    <lineage>
        <taxon>Bacteria</taxon>
        <taxon>Pseudomonadati</taxon>
        <taxon>Pseudomonadota</taxon>
        <taxon>Alphaproteobacteria</taxon>
        <taxon>Rhodobacterales</taxon>
        <taxon>Roseobacteraceae</taxon>
    </lineage>
</organism>
<dbReference type="InterPro" id="IPR003772">
    <property type="entry name" value="YceD"/>
</dbReference>
<feature type="compositionally biased region" description="Basic and acidic residues" evidence="1">
    <location>
        <begin position="159"/>
        <end position="169"/>
    </location>
</feature>
<dbReference type="EMBL" id="SULI01000010">
    <property type="protein sequence ID" value="TKZ20630.1"/>
    <property type="molecule type" value="Genomic_DNA"/>
</dbReference>
<dbReference type="RefSeq" id="WP_138016279.1">
    <property type="nucleotide sequence ID" value="NZ_SULI01000010.1"/>
</dbReference>
<name>A0A4U7N4C5_9RHOB</name>
<sequence>MTGETAHIAPYRVADLSQRSPTRFSLRPDSDFLKALCETLKVSDLRKVTFQGQISALDKADWSLEGHLGATVVQPCVVTLAPVTTRVEADVTRRYLAQIETFDDDEVEEIEMPEDENAELLGTHIDVMDILAEALALNVPLYPRAENADLKETVFTEPGKKAMTDEDSRPFAGLASLRGKLSGDGEK</sequence>
<proteinExistence type="predicted"/>
<dbReference type="Proteomes" id="UP000306575">
    <property type="component" value="Unassembled WGS sequence"/>
</dbReference>
<protein>
    <submittedName>
        <fullName evidence="2">DUF177 domain-containing protein</fullName>
    </submittedName>
</protein>
<feature type="region of interest" description="Disordered" evidence="1">
    <location>
        <begin position="159"/>
        <end position="187"/>
    </location>
</feature>
<keyword evidence="3" id="KW-1185">Reference proteome</keyword>